<evidence type="ECO:0000313" key="6">
    <source>
        <dbReference type="Proteomes" id="UP001183610"/>
    </source>
</evidence>
<evidence type="ECO:0000313" key="5">
    <source>
        <dbReference type="Proteomes" id="UP001183607"/>
    </source>
</evidence>
<dbReference type="Proteomes" id="UP001183610">
    <property type="component" value="Unassembled WGS sequence"/>
</dbReference>
<sequence length="193" mass="20023">MSKKFVCALSGGAVLLLALSGCGDDNDAKVNDWAKTFCGDIKPDVDKINSATAAIDKQTADTSKPAEVQKTDSKAFQDLSTAYKGLAQSLDKAGAPPVDNGEDTKKDVVRELNASSASYARLKKTVDGLDTSNQAKFADGLKDVAAQLAKISQGSNAALNKLQSGDVAKAMKNQKNCQKASPSPSVPNASPST</sequence>
<comment type="caution">
    <text evidence="4">The sequence shown here is derived from an EMBL/GenBank/DDBJ whole genome shotgun (WGS) entry which is preliminary data.</text>
</comment>
<dbReference type="AlphaFoldDB" id="A0ABD5E8Q7"/>
<feature type="compositionally biased region" description="Low complexity" evidence="1">
    <location>
        <begin position="180"/>
        <end position="193"/>
    </location>
</feature>
<proteinExistence type="predicted"/>
<evidence type="ECO:0000256" key="1">
    <source>
        <dbReference type="SAM" id="MobiDB-lite"/>
    </source>
</evidence>
<protein>
    <submittedName>
        <fullName evidence="4">Small secreted protein</fullName>
    </submittedName>
</protein>
<reference evidence="4" key="2">
    <citation type="submission" date="2024-03" db="EMBL/GenBank/DDBJ databases">
        <title>30 novel species of actinomycetes from the DSMZ collection.</title>
        <authorList>
            <person name="Nouioui I."/>
        </authorList>
    </citation>
    <scope>NUCLEOTIDE SEQUENCE</scope>
    <source>
        <strain evidence="3 6">DSM 41979</strain>
        <strain evidence="4">DSM 41982</strain>
    </source>
</reference>
<keyword evidence="2" id="KW-0732">Signal</keyword>
<keyword evidence="6" id="KW-1185">Reference proteome</keyword>
<feature type="signal peptide" evidence="2">
    <location>
        <begin position="1"/>
        <end position="23"/>
    </location>
</feature>
<dbReference type="PROSITE" id="PS51257">
    <property type="entry name" value="PROKAR_LIPOPROTEIN"/>
    <property type="match status" value="1"/>
</dbReference>
<name>A0ABD5E8Q7_9ACTN</name>
<accession>A0ABD5E8Q7</accession>
<evidence type="ECO:0000313" key="3">
    <source>
        <dbReference type="EMBL" id="MDT0413157.1"/>
    </source>
</evidence>
<feature type="region of interest" description="Disordered" evidence="1">
    <location>
        <begin position="170"/>
        <end position="193"/>
    </location>
</feature>
<dbReference type="Proteomes" id="UP001183607">
    <property type="component" value="Unassembled WGS sequence"/>
</dbReference>
<feature type="chain" id="PRO_5044726155" evidence="2">
    <location>
        <begin position="24"/>
        <end position="193"/>
    </location>
</feature>
<evidence type="ECO:0000256" key="2">
    <source>
        <dbReference type="SAM" id="SignalP"/>
    </source>
</evidence>
<evidence type="ECO:0000313" key="4">
    <source>
        <dbReference type="EMBL" id="MDT0417805.1"/>
    </source>
</evidence>
<dbReference type="EMBL" id="JAVRER010000033">
    <property type="protein sequence ID" value="MDT0417805.1"/>
    <property type="molecule type" value="Genomic_DNA"/>
</dbReference>
<dbReference type="EMBL" id="JAVRET010000114">
    <property type="protein sequence ID" value="MDT0413157.1"/>
    <property type="molecule type" value="Genomic_DNA"/>
</dbReference>
<gene>
    <name evidence="4" type="ORF">RM574_20180</name>
    <name evidence="3" type="ORF">RM698_29450</name>
</gene>
<dbReference type="RefSeq" id="WP_007823873.1">
    <property type="nucleotide sequence ID" value="NZ_JAVRER010000033.1"/>
</dbReference>
<organism evidence="4 5">
    <name type="scientific">Streptomyces evansiae</name>
    <dbReference type="NCBI Taxonomy" id="3075535"/>
    <lineage>
        <taxon>Bacteria</taxon>
        <taxon>Bacillati</taxon>
        <taxon>Actinomycetota</taxon>
        <taxon>Actinomycetes</taxon>
        <taxon>Kitasatosporales</taxon>
        <taxon>Streptomycetaceae</taxon>
        <taxon>Streptomyces</taxon>
    </lineage>
</organism>
<reference evidence="5" key="1">
    <citation type="submission" date="2023-07" db="EMBL/GenBank/DDBJ databases">
        <title>30 novel species of actinomycetes from the DSMZ collection.</title>
        <authorList>
            <person name="Nouioui I."/>
        </authorList>
    </citation>
    <scope>NUCLEOTIDE SEQUENCE [LARGE SCALE GENOMIC DNA]</scope>
    <source>
        <strain evidence="5">DSM 41982</strain>
    </source>
</reference>